<accession>A0ACC4CWA7</accession>
<protein>
    <submittedName>
        <fullName evidence="1">Uncharacterized protein</fullName>
    </submittedName>
</protein>
<dbReference type="Proteomes" id="UP000309997">
    <property type="component" value="Unassembled WGS sequence"/>
</dbReference>
<sequence>MKGYNMDDGEIELSDHVLLPNPDSSGSLQSSASVDSLLDEFLKNTRTCTHTHTCNPLGPDITHTHTCYHTHTQVITSEEDDDVNNREHSNSKVKRPAGNREAVRKRARDGHGGSPDVICLSSSMTRGKDNICAKMWGKCISYSLVKIMIVHWLKYNYSSMIKFLLVLLLKTSMTQQTWSFDLHTSFIVFTLCESVKMVKMVISSGCAQYNFPLVFLVLLLPFGLFLSKLRKTVQVVNEAGSPRAVMQRLASSA</sequence>
<proteinExistence type="predicted"/>
<dbReference type="EMBL" id="RCHU02000001">
    <property type="protein sequence ID" value="KAL3609175.1"/>
    <property type="molecule type" value="Genomic_DNA"/>
</dbReference>
<reference evidence="1 2" key="1">
    <citation type="journal article" date="2024" name="Plant Biotechnol. J.">
        <title>Genome and CRISPR/Cas9 system of a widespread forest tree (Populus alba) in the world.</title>
        <authorList>
            <person name="Liu Y.J."/>
            <person name="Jiang P.F."/>
            <person name="Han X.M."/>
            <person name="Li X.Y."/>
            <person name="Wang H.M."/>
            <person name="Wang Y.J."/>
            <person name="Wang X.X."/>
            <person name="Zeng Q.Y."/>
        </authorList>
    </citation>
    <scope>NUCLEOTIDE SEQUENCE [LARGE SCALE GENOMIC DNA]</scope>
    <source>
        <strain evidence="2">cv. PAL-ZL1</strain>
    </source>
</reference>
<keyword evidence="2" id="KW-1185">Reference proteome</keyword>
<evidence type="ECO:0000313" key="2">
    <source>
        <dbReference type="Proteomes" id="UP000309997"/>
    </source>
</evidence>
<gene>
    <name evidence="1" type="ORF">D5086_000195</name>
</gene>
<organism evidence="1 2">
    <name type="scientific">Populus alba</name>
    <name type="common">White poplar</name>
    <dbReference type="NCBI Taxonomy" id="43335"/>
    <lineage>
        <taxon>Eukaryota</taxon>
        <taxon>Viridiplantae</taxon>
        <taxon>Streptophyta</taxon>
        <taxon>Embryophyta</taxon>
        <taxon>Tracheophyta</taxon>
        <taxon>Spermatophyta</taxon>
        <taxon>Magnoliopsida</taxon>
        <taxon>eudicotyledons</taxon>
        <taxon>Gunneridae</taxon>
        <taxon>Pentapetalae</taxon>
        <taxon>rosids</taxon>
        <taxon>fabids</taxon>
        <taxon>Malpighiales</taxon>
        <taxon>Salicaceae</taxon>
        <taxon>Saliceae</taxon>
        <taxon>Populus</taxon>
    </lineage>
</organism>
<evidence type="ECO:0000313" key="1">
    <source>
        <dbReference type="EMBL" id="KAL3609175.1"/>
    </source>
</evidence>
<name>A0ACC4CWA7_POPAL</name>
<comment type="caution">
    <text evidence="1">The sequence shown here is derived from an EMBL/GenBank/DDBJ whole genome shotgun (WGS) entry which is preliminary data.</text>
</comment>